<evidence type="ECO:0000313" key="3">
    <source>
        <dbReference type="Proteomes" id="UP000715781"/>
    </source>
</evidence>
<sequence>MTKDNIPKSKIPEAIDALRALGAKELDDVPAREAIRKMRRQIERVLRLGYSYEEVSKTLASLDINISAERIRYLLNDIKRSTRKKSVSPPIPEDSNTQVIDEQTLAENSATQLGSIQSVKKSKSQSQRQSNLEPKSAKSKSTRPKTTKTDNQPEESNSNNHQNFSRPAFVPQIMSDEDL</sequence>
<feature type="compositionally biased region" description="Polar residues" evidence="1">
    <location>
        <begin position="154"/>
        <end position="165"/>
    </location>
</feature>
<dbReference type="Proteomes" id="UP000715781">
    <property type="component" value="Unassembled WGS sequence"/>
</dbReference>
<feature type="compositionally biased region" description="Basic residues" evidence="1">
    <location>
        <begin position="137"/>
        <end position="146"/>
    </location>
</feature>
<feature type="compositionally biased region" description="Low complexity" evidence="1">
    <location>
        <begin position="115"/>
        <end position="130"/>
    </location>
</feature>
<gene>
    <name evidence="2" type="ORF">KME32_33595</name>
</gene>
<comment type="caution">
    <text evidence="2">The sequence shown here is derived from an EMBL/GenBank/DDBJ whole genome shotgun (WGS) entry which is preliminary data.</text>
</comment>
<feature type="region of interest" description="Disordered" evidence="1">
    <location>
        <begin position="78"/>
        <end position="179"/>
    </location>
</feature>
<accession>A0A951Q5V2</accession>
<evidence type="ECO:0000313" key="2">
    <source>
        <dbReference type="EMBL" id="MBW4565931.1"/>
    </source>
</evidence>
<feature type="compositionally biased region" description="Polar residues" evidence="1">
    <location>
        <begin position="94"/>
        <end position="114"/>
    </location>
</feature>
<organism evidence="2 3">
    <name type="scientific">Mojavia pulchra JT2-VF2</name>
    <dbReference type="NCBI Taxonomy" id="287848"/>
    <lineage>
        <taxon>Bacteria</taxon>
        <taxon>Bacillati</taxon>
        <taxon>Cyanobacteriota</taxon>
        <taxon>Cyanophyceae</taxon>
        <taxon>Nostocales</taxon>
        <taxon>Nostocaceae</taxon>
    </lineage>
</organism>
<reference evidence="2" key="1">
    <citation type="submission" date="2021-05" db="EMBL/GenBank/DDBJ databases">
        <authorList>
            <person name="Pietrasiak N."/>
            <person name="Ward R."/>
            <person name="Stajich J.E."/>
            <person name="Kurbessoian T."/>
        </authorList>
    </citation>
    <scope>NUCLEOTIDE SEQUENCE</scope>
    <source>
        <strain evidence="2">JT2-VF2</strain>
    </source>
</reference>
<name>A0A951Q5V2_9NOST</name>
<reference evidence="2" key="2">
    <citation type="journal article" date="2022" name="Microbiol. Resour. Announc.">
        <title>Metagenome Sequencing to Explore Phylogenomics of Terrestrial Cyanobacteria.</title>
        <authorList>
            <person name="Ward R.D."/>
            <person name="Stajich J.E."/>
            <person name="Johansen J.R."/>
            <person name="Huntemann M."/>
            <person name="Clum A."/>
            <person name="Foster B."/>
            <person name="Foster B."/>
            <person name="Roux S."/>
            <person name="Palaniappan K."/>
            <person name="Varghese N."/>
            <person name="Mukherjee S."/>
            <person name="Reddy T.B.K."/>
            <person name="Daum C."/>
            <person name="Copeland A."/>
            <person name="Chen I.A."/>
            <person name="Ivanova N.N."/>
            <person name="Kyrpides N.C."/>
            <person name="Shapiro N."/>
            <person name="Eloe-Fadrosh E.A."/>
            <person name="Pietrasiak N."/>
        </authorList>
    </citation>
    <scope>NUCLEOTIDE SEQUENCE</scope>
    <source>
        <strain evidence="2">JT2-VF2</strain>
    </source>
</reference>
<dbReference type="EMBL" id="JAHHHN010000052">
    <property type="protein sequence ID" value="MBW4565931.1"/>
    <property type="molecule type" value="Genomic_DNA"/>
</dbReference>
<evidence type="ECO:0000256" key="1">
    <source>
        <dbReference type="SAM" id="MobiDB-lite"/>
    </source>
</evidence>
<protein>
    <submittedName>
        <fullName evidence="2">Uncharacterized protein</fullName>
    </submittedName>
</protein>
<dbReference type="AlphaFoldDB" id="A0A951Q5V2"/>
<proteinExistence type="predicted"/>